<dbReference type="PROSITE" id="PS00330">
    <property type="entry name" value="HEMOLYSIN_CALCIUM"/>
    <property type="match status" value="2"/>
</dbReference>
<comment type="subcellular location">
    <subcellularLocation>
        <location evidence="1">Secreted</location>
    </subcellularLocation>
</comment>
<evidence type="ECO:0000313" key="3">
    <source>
        <dbReference type="EMBL" id="MFC3615121.1"/>
    </source>
</evidence>
<dbReference type="RefSeq" id="WP_386736386.1">
    <property type="nucleotide sequence ID" value="NZ_JBHRXI010000016.1"/>
</dbReference>
<dbReference type="Proteomes" id="UP001595629">
    <property type="component" value="Unassembled WGS sequence"/>
</dbReference>
<reference evidence="4" key="1">
    <citation type="journal article" date="2019" name="Int. J. Syst. Evol. Microbiol.">
        <title>The Global Catalogue of Microorganisms (GCM) 10K type strain sequencing project: providing services to taxonomists for standard genome sequencing and annotation.</title>
        <authorList>
            <consortium name="The Broad Institute Genomics Platform"/>
            <consortium name="The Broad Institute Genome Sequencing Center for Infectious Disease"/>
            <person name="Wu L."/>
            <person name="Ma J."/>
        </authorList>
    </citation>
    <scope>NUCLEOTIDE SEQUENCE [LARGE SCALE GENOMIC DNA]</scope>
    <source>
        <strain evidence="4">KCTC 42911</strain>
    </source>
</reference>
<evidence type="ECO:0000256" key="1">
    <source>
        <dbReference type="ARBA" id="ARBA00004613"/>
    </source>
</evidence>
<dbReference type="InterPro" id="IPR001343">
    <property type="entry name" value="Hemolysn_Ca-bd"/>
</dbReference>
<sequence length="569" mass="57820">MATANISSEFFGFLNQLLNSSDPLGDIFGFSFDNADLLNELDLSGDGISAISASPSQIVVSIPNSAGSDFVATINGAGMGPLTSSEQFLAAISNGTATGTLDGISIAQDGTDVLALAFTPTGLTLESGAQAIQLTGTFPNQLAGLSSVLALTSILDPDSLADLTEQERNDLVTALSAVTMEGLTLTNGGTEVLAFDIMPTGVTLTTSAFLVELAGTMPSSVGGLVSELLTALDGGADILTGLFQALDVTGIRLADGAGTDLLVIDGAIDDLGSLELSIDGIPVAQDTDLLWEMGGSDVVLTAGDEAAFLMGTNGQDALTGGLGNDTAIGLDGLDTILGGDGDDLLRGMDGDDRVLGELGDDTIEGGDGNDTLNGGDGDDVINGGETDADLRDVILGGDGNDSLDGGYGNDLIYGQAGNDTLAGGFGADELQGQEGDDVVTGSALSDLVFGGDGNDFVNGGFGYDRINGGDGADRFFHLGVFDHGSDWVQDYTAADGDVLVFGQAATVDQFQINLAHTATPDGERSGDDDVQEAFVIYRPTGQIMWALVDGEGQDEINLQIGAETFDLLA</sequence>
<keyword evidence="2" id="KW-0964">Secreted</keyword>
<dbReference type="PANTHER" id="PTHR38340">
    <property type="entry name" value="S-LAYER PROTEIN"/>
    <property type="match status" value="1"/>
</dbReference>
<dbReference type="Pfam" id="PF00353">
    <property type="entry name" value="HemolysinCabind"/>
    <property type="match status" value="4"/>
</dbReference>
<evidence type="ECO:0000256" key="2">
    <source>
        <dbReference type="ARBA" id="ARBA00022525"/>
    </source>
</evidence>
<dbReference type="Gene3D" id="2.150.10.10">
    <property type="entry name" value="Serralysin-like metalloprotease, C-terminal"/>
    <property type="match status" value="3"/>
</dbReference>
<dbReference type="SUPFAM" id="SSF51120">
    <property type="entry name" value="beta-Roll"/>
    <property type="match status" value="2"/>
</dbReference>
<organism evidence="3 4">
    <name type="scientific">Lutimaribacter marinistellae</name>
    <dbReference type="NCBI Taxonomy" id="1820329"/>
    <lineage>
        <taxon>Bacteria</taxon>
        <taxon>Pseudomonadati</taxon>
        <taxon>Pseudomonadota</taxon>
        <taxon>Alphaproteobacteria</taxon>
        <taxon>Rhodobacterales</taxon>
        <taxon>Roseobacteraceae</taxon>
        <taxon>Lutimaribacter</taxon>
    </lineage>
</organism>
<dbReference type="PANTHER" id="PTHR38340:SF1">
    <property type="entry name" value="S-LAYER PROTEIN"/>
    <property type="match status" value="1"/>
</dbReference>
<dbReference type="EMBL" id="JBHRXI010000016">
    <property type="protein sequence ID" value="MFC3615121.1"/>
    <property type="molecule type" value="Genomic_DNA"/>
</dbReference>
<proteinExistence type="predicted"/>
<dbReference type="PRINTS" id="PR00313">
    <property type="entry name" value="CABNDNGRPT"/>
</dbReference>
<comment type="caution">
    <text evidence="3">The sequence shown here is derived from an EMBL/GenBank/DDBJ whole genome shotgun (WGS) entry which is preliminary data.</text>
</comment>
<accession>A0ABV7THS6</accession>
<dbReference type="InterPro" id="IPR011049">
    <property type="entry name" value="Serralysin-like_metalloprot_C"/>
</dbReference>
<keyword evidence="4" id="KW-1185">Reference proteome</keyword>
<dbReference type="InterPro" id="IPR018511">
    <property type="entry name" value="Hemolysin-typ_Ca-bd_CS"/>
</dbReference>
<dbReference type="InterPro" id="IPR050557">
    <property type="entry name" value="RTX_toxin/Mannuronan_C5-epim"/>
</dbReference>
<protein>
    <submittedName>
        <fullName evidence="3">Calcium-binding protein</fullName>
    </submittedName>
</protein>
<name>A0ABV7THS6_9RHOB</name>
<gene>
    <name evidence="3" type="ORF">ACFORG_15250</name>
</gene>
<evidence type="ECO:0000313" key="4">
    <source>
        <dbReference type="Proteomes" id="UP001595629"/>
    </source>
</evidence>